<gene>
    <name evidence="2" type="ORF">HFP15_24455</name>
</gene>
<dbReference type="PANTHER" id="PTHR42305:SF1">
    <property type="entry name" value="MEMBRANE PROTEIN RV1733C-RELATED"/>
    <property type="match status" value="1"/>
</dbReference>
<name>A0ABX1J9R6_9PSEU</name>
<keyword evidence="1" id="KW-1133">Transmembrane helix</keyword>
<evidence type="ECO:0000256" key="1">
    <source>
        <dbReference type="SAM" id="Phobius"/>
    </source>
</evidence>
<evidence type="ECO:0000313" key="2">
    <source>
        <dbReference type="EMBL" id="NKQ56036.1"/>
    </source>
</evidence>
<feature type="transmembrane region" description="Helical" evidence="1">
    <location>
        <begin position="88"/>
        <end position="114"/>
    </location>
</feature>
<accession>A0ABX1J9R6</accession>
<proteinExistence type="predicted"/>
<dbReference type="Proteomes" id="UP000715441">
    <property type="component" value="Unassembled WGS sequence"/>
</dbReference>
<keyword evidence="1" id="KW-0472">Membrane</keyword>
<keyword evidence="3" id="KW-1185">Reference proteome</keyword>
<sequence>MDISRQQMAQRHTSSAVTLAAAPSATVGTADGGSAVPKAVTARWELPGGGQRSGTVNVAPGTAAGTTVPVWLDQNGNVAAAPLRPGDALAMALAVGMLAWGIAAIGVASLVAAARRILGRARAHRWDREWERFGRRQSPHFGES</sequence>
<reference evidence="2 3" key="1">
    <citation type="submission" date="2020-04" db="EMBL/GenBank/DDBJ databases">
        <title>Novel species.</title>
        <authorList>
            <person name="Teo W.F.A."/>
            <person name="Lipun K."/>
            <person name="Srisuk N."/>
            <person name="Duangmal K."/>
        </authorList>
    </citation>
    <scope>NUCLEOTIDE SEQUENCE [LARGE SCALE GENOMIC DNA]</scope>
    <source>
        <strain evidence="2 3">K13G38</strain>
    </source>
</reference>
<dbReference type="EMBL" id="JAAXLS010000019">
    <property type="protein sequence ID" value="NKQ56036.1"/>
    <property type="molecule type" value="Genomic_DNA"/>
</dbReference>
<dbReference type="PANTHER" id="PTHR42305">
    <property type="entry name" value="MEMBRANE PROTEIN RV1733C-RELATED"/>
    <property type="match status" value="1"/>
</dbReference>
<organism evidence="2 3">
    <name type="scientific">Amycolatopsis acididurans</name>
    <dbReference type="NCBI Taxonomy" id="2724524"/>
    <lineage>
        <taxon>Bacteria</taxon>
        <taxon>Bacillati</taxon>
        <taxon>Actinomycetota</taxon>
        <taxon>Actinomycetes</taxon>
        <taxon>Pseudonocardiales</taxon>
        <taxon>Pseudonocardiaceae</taxon>
        <taxon>Amycolatopsis</taxon>
    </lineage>
</organism>
<evidence type="ECO:0008006" key="4">
    <source>
        <dbReference type="Google" id="ProtNLM"/>
    </source>
</evidence>
<dbReference type="RefSeq" id="WP_168519071.1">
    <property type="nucleotide sequence ID" value="NZ_JAAXLS010000019.1"/>
</dbReference>
<keyword evidence="1" id="KW-0812">Transmembrane</keyword>
<comment type="caution">
    <text evidence="2">The sequence shown here is derived from an EMBL/GenBank/DDBJ whole genome shotgun (WGS) entry which is preliminary data.</text>
</comment>
<dbReference type="InterPro" id="IPR039708">
    <property type="entry name" value="MT1774/Rv1733c-like"/>
</dbReference>
<protein>
    <recommendedName>
        <fullName evidence="4">Transmembrane protein</fullName>
    </recommendedName>
</protein>
<evidence type="ECO:0000313" key="3">
    <source>
        <dbReference type="Proteomes" id="UP000715441"/>
    </source>
</evidence>